<keyword evidence="6" id="KW-1185">Reference proteome</keyword>
<dbReference type="Gene3D" id="1.20.1250.20">
    <property type="entry name" value="MFS general substrate transporter like domains"/>
    <property type="match status" value="2"/>
</dbReference>
<name>A0A1I7SSW9_BURXY</name>
<evidence type="ECO:0000313" key="4">
    <source>
        <dbReference type="EMBL" id="CAD5221839.1"/>
    </source>
</evidence>
<dbReference type="GO" id="GO:0008028">
    <property type="term" value="F:monocarboxylic acid transmembrane transporter activity"/>
    <property type="evidence" value="ECO:0007669"/>
    <property type="project" value="TreeGrafter"/>
</dbReference>
<feature type="transmembrane region" description="Helical" evidence="2">
    <location>
        <begin position="525"/>
        <end position="545"/>
    </location>
</feature>
<dbReference type="InterPro" id="IPR050327">
    <property type="entry name" value="Proton-linked_MCT"/>
</dbReference>
<dbReference type="Proteomes" id="UP000095284">
    <property type="component" value="Unplaced"/>
</dbReference>
<feature type="transmembrane region" description="Helical" evidence="2">
    <location>
        <begin position="401"/>
        <end position="426"/>
    </location>
</feature>
<dbReference type="InterPro" id="IPR011701">
    <property type="entry name" value="MFS"/>
</dbReference>
<feature type="transmembrane region" description="Helical" evidence="2">
    <location>
        <begin position="33"/>
        <end position="56"/>
    </location>
</feature>
<feature type="transmembrane region" description="Helical" evidence="2">
    <location>
        <begin position="466"/>
        <end position="486"/>
    </location>
</feature>
<dbReference type="Pfam" id="PF07690">
    <property type="entry name" value="MFS_1"/>
    <property type="match status" value="2"/>
</dbReference>
<dbReference type="Proteomes" id="UP000582659">
    <property type="component" value="Unassembled WGS sequence"/>
</dbReference>
<dbReference type="InterPro" id="IPR020846">
    <property type="entry name" value="MFS_dom"/>
</dbReference>
<dbReference type="WBParaSite" id="BXY_1613700.1">
    <property type="protein sequence ID" value="BXY_1613700.1"/>
    <property type="gene ID" value="BXY_1613700"/>
</dbReference>
<feature type="transmembrane region" description="Helical" evidence="2">
    <location>
        <begin position="128"/>
        <end position="151"/>
    </location>
</feature>
<evidence type="ECO:0000256" key="1">
    <source>
        <dbReference type="ARBA" id="ARBA00004141"/>
    </source>
</evidence>
<dbReference type="eggNOG" id="KOG2504">
    <property type="taxonomic scope" value="Eukaryota"/>
</dbReference>
<dbReference type="SUPFAM" id="SSF103473">
    <property type="entry name" value="MFS general substrate transporter"/>
    <property type="match status" value="1"/>
</dbReference>
<dbReference type="InterPro" id="IPR036259">
    <property type="entry name" value="MFS_trans_sf"/>
</dbReference>
<dbReference type="EMBL" id="CAJFCV020000003">
    <property type="protein sequence ID" value="CAG9108853.1"/>
    <property type="molecule type" value="Genomic_DNA"/>
</dbReference>
<feature type="transmembrane region" description="Helical" evidence="2">
    <location>
        <begin position="160"/>
        <end position="180"/>
    </location>
</feature>
<dbReference type="AlphaFoldDB" id="A0A1I7SSW9"/>
<dbReference type="GO" id="GO:0016020">
    <property type="term" value="C:membrane"/>
    <property type="evidence" value="ECO:0007669"/>
    <property type="project" value="UniProtKB-SubCell"/>
</dbReference>
<keyword evidence="2" id="KW-0472">Membrane</keyword>
<feature type="transmembrane region" description="Helical" evidence="2">
    <location>
        <begin position="76"/>
        <end position="97"/>
    </location>
</feature>
<feature type="transmembrane region" description="Helical" evidence="2">
    <location>
        <begin position="104"/>
        <end position="122"/>
    </location>
</feature>
<comment type="subcellular location">
    <subcellularLocation>
        <location evidence="1">Membrane</location>
        <topology evidence="1">Multi-pass membrane protein</topology>
    </subcellularLocation>
</comment>
<evidence type="ECO:0000313" key="5">
    <source>
        <dbReference type="Proteomes" id="UP000095284"/>
    </source>
</evidence>
<dbReference type="Proteomes" id="UP000659654">
    <property type="component" value="Unassembled WGS sequence"/>
</dbReference>
<evidence type="ECO:0000256" key="2">
    <source>
        <dbReference type="SAM" id="Phobius"/>
    </source>
</evidence>
<dbReference type="EMBL" id="CAJFDI010000003">
    <property type="protein sequence ID" value="CAD5221839.1"/>
    <property type="molecule type" value="Genomic_DNA"/>
</dbReference>
<proteinExistence type="predicted"/>
<gene>
    <name evidence="4" type="ORF">BXYJ_LOCUS6878</name>
</gene>
<protein>
    <submittedName>
        <fullName evidence="4">(pine wood nematode) hypothetical protein</fullName>
    </submittedName>
    <submittedName>
        <fullName evidence="7">MFS domain-containing protein</fullName>
    </submittedName>
</protein>
<evidence type="ECO:0000313" key="7">
    <source>
        <dbReference type="WBParaSite" id="BXY_1613700.1"/>
    </source>
</evidence>
<feature type="transmembrane region" description="Helical" evidence="2">
    <location>
        <begin position="192"/>
        <end position="213"/>
    </location>
</feature>
<feature type="domain" description="Major facilitator superfamily (MFS) profile" evidence="3">
    <location>
        <begin position="37"/>
        <end position="581"/>
    </location>
</feature>
<dbReference type="PANTHER" id="PTHR11360">
    <property type="entry name" value="MONOCARBOXYLATE TRANSPORTER"/>
    <property type="match status" value="1"/>
</dbReference>
<dbReference type="OrthoDB" id="2213137at2759"/>
<dbReference type="PANTHER" id="PTHR11360:SF238">
    <property type="entry name" value="SD10469P"/>
    <property type="match status" value="1"/>
</dbReference>
<evidence type="ECO:0000259" key="3">
    <source>
        <dbReference type="PROSITE" id="PS50850"/>
    </source>
</evidence>
<reference evidence="7" key="1">
    <citation type="submission" date="2016-11" db="UniProtKB">
        <authorList>
            <consortium name="WormBaseParasite"/>
        </authorList>
    </citation>
    <scope>IDENTIFICATION</scope>
</reference>
<evidence type="ECO:0000313" key="6">
    <source>
        <dbReference type="Proteomes" id="UP000659654"/>
    </source>
</evidence>
<feature type="transmembrane region" description="Helical" evidence="2">
    <location>
        <begin position="492"/>
        <end position="513"/>
    </location>
</feature>
<feature type="transmembrane region" description="Helical" evidence="2">
    <location>
        <begin position="438"/>
        <end position="454"/>
    </location>
</feature>
<reference evidence="4" key="2">
    <citation type="submission" date="2020-09" db="EMBL/GenBank/DDBJ databases">
        <authorList>
            <person name="Kikuchi T."/>
        </authorList>
    </citation>
    <scope>NUCLEOTIDE SEQUENCE</scope>
    <source>
        <strain evidence="4">Ka4C1</strain>
    </source>
</reference>
<sequence length="604" mass="65154">MSTKAQKAQEANEDALENELENAGIIEPPDGGYGWVVVFASFLANMIVDGVIFSISETIVPLWEKEFNTTTSMATVSPSLLAGCYLLSGPLASALANQYGCDKVAILGAIIASAGFLVSVMVPALPVLYFTFGIVGGIGYGLIFLPAVVIVGQYFSERRALATGVAVCGSGIGTSLLSYINPIVLAAVNNNWRFFLVFIAGITLLTVVFGWFFKPLTPSTQQLEKVTEITETYIGRHAEEFHEPETTNSPHVAHGVAIERFKSPSLSQSSRHLGENRPFLSTIELHALKTGEKSALSHHDLASAVSKASMADLNRPLSKMDIFYPGSTAKLAERNGSSTSRVRSVTTNVEANPNKSSLYLSNIGLPTAEDYIDDNKGSWHRGIFSPLKSMLDTALLRSPSFLILAIGGFLTLACFFVPFMFIGQLAKTNGVSPEQTKYLVVILGLVNLVARVLCGLISDHPKVDPLVVSNWALIIGGIATILVPFADSFFLFALYCFPFAFGVACFAALRSVICVELLGVEKLTNAYGILLMFMGVAALAGPPFAALLKNMTNSFNMSFYVMGALMTLSGIISLPLRRVNKWEMRKNESKAANPVELQPLNKQT</sequence>
<organism evidence="5 7">
    <name type="scientific">Bursaphelenchus xylophilus</name>
    <name type="common">Pinewood nematode worm</name>
    <name type="synonym">Aphelenchoides xylophilus</name>
    <dbReference type="NCBI Taxonomy" id="6326"/>
    <lineage>
        <taxon>Eukaryota</taxon>
        <taxon>Metazoa</taxon>
        <taxon>Ecdysozoa</taxon>
        <taxon>Nematoda</taxon>
        <taxon>Chromadorea</taxon>
        <taxon>Rhabditida</taxon>
        <taxon>Tylenchina</taxon>
        <taxon>Tylenchomorpha</taxon>
        <taxon>Aphelenchoidea</taxon>
        <taxon>Aphelenchoididae</taxon>
        <taxon>Bursaphelenchus</taxon>
    </lineage>
</organism>
<accession>A0A1I7SSW9</accession>
<dbReference type="PROSITE" id="PS50850">
    <property type="entry name" value="MFS"/>
    <property type="match status" value="1"/>
</dbReference>
<dbReference type="CDD" id="cd17352">
    <property type="entry name" value="MFS_MCT_SLC16"/>
    <property type="match status" value="1"/>
</dbReference>
<keyword evidence="2" id="KW-0812">Transmembrane</keyword>
<feature type="transmembrane region" description="Helical" evidence="2">
    <location>
        <begin position="557"/>
        <end position="576"/>
    </location>
</feature>
<keyword evidence="2" id="KW-1133">Transmembrane helix</keyword>